<dbReference type="AlphaFoldDB" id="A0A6A5X6L9"/>
<dbReference type="SUPFAM" id="SSF52540">
    <property type="entry name" value="P-loop containing nucleoside triphosphate hydrolases"/>
    <property type="match status" value="1"/>
</dbReference>
<evidence type="ECO:0000256" key="1">
    <source>
        <dbReference type="ARBA" id="ARBA00022737"/>
    </source>
</evidence>
<sequence>MSRAFIQASALKPDIRLAQAVSEFQADLSSEEKAKFQSQRSQFAAASPVLDDVMRVTAEVNRQTSRKLGGQCFGTRFTNFMHLVQQFAAIGDVVVGGSQNLIACGVWALVRMSILSIASASTYADKLSSLFMDIGRSAPRNQAMALLYPRSRKLQSYLAEYFVVAVNLCRYIYKFGQKAFYQQFVSAMSDAKLQAFRGELNQWANSIKDEVSLLEKQEDAGSRALSRKIFKDASYQRKIATSLRVLDLCSTYDHQTAWKQIRKAGNTSFFMQLLEYQSWRDCAESCTLMCTGQLGSGKSVMLANIIDDLTLTVSKERCVVTYFFCRYDVPESLKARTIFGSLARQMLSALPDLVELAESYDITRLTSNVEDIVELVERGFPSSYKSYVVLDGLDECGDTEREIVLAQLQRIQKKFKVLVCASCRKEPNDTLRSTTQALVASRVLSMPDNNPDIESFIDMDLERCLAQNRLVIGDPALILEIQDALMKGSQGMFLWVALQIQSLCDMKTDQSIRDALADLPKDLSETFRRILRKSGGKNQSLQDKTLRLVLAAHRPLTTEELREALSVTPGDATWDPAKVLNDVHSALACCGCLLTIDEEELTVRIVHHSFRQFMLDGFDVSTNRHFTFYDAQNTMADIIVTYLGYNIFETQISTTTIRPIAMQSAPLKVIHATMDPSSTMSHLALKLLKSRKQPKFDMTQALAEARSAFERKSESAFKFYEYARSHWQDHILFLSGQKSPILTLAESMMFRMPKLE</sequence>
<feature type="domain" description="Nephrocystin 3-like N-terminal" evidence="3">
    <location>
        <begin position="270"/>
        <end position="421"/>
    </location>
</feature>
<reference evidence="4" key="1">
    <citation type="journal article" date="2020" name="Stud. Mycol.">
        <title>101 Dothideomycetes genomes: a test case for predicting lifestyles and emergence of pathogens.</title>
        <authorList>
            <person name="Haridas S."/>
            <person name="Albert R."/>
            <person name="Binder M."/>
            <person name="Bloem J."/>
            <person name="Labutti K."/>
            <person name="Salamov A."/>
            <person name="Andreopoulos B."/>
            <person name="Baker S."/>
            <person name="Barry K."/>
            <person name="Bills G."/>
            <person name="Bluhm B."/>
            <person name="Cannon C."/>
            <person name="Castanera R."/>
            <person name="Culley D."/>
            <person name="Daum C."/>
            <person name="Ezra D."/>
            <person name="Gonzalez J."/>
            <person name="Henrissat B."/>
            <person name="Kuo A."/>
            <person name="Liang C."/>
            <person name="Lipzen A."/>
            <person name="Lutzoni F."/>
            <person name="Magnuson J."/>
            <person name="Mondo S."/>
            <person name="Nolan M."/>
            <person name="Ohm R."/>
            <person name="Pangilinan J."/>
            <person name="Park H.-J."/>
            <person name="Ramirez L."/>
            <person name="Alfaro M."/>
            <person name="Sun H."/>
            <person name="Tritt A."/>
            <person name="Yoshinaga Y."/>
            <person name="Zwiers L.-H."/>
            <person name="Turgeon B."/>
            <person name="Goodwin S."/>
            <person name="Spatafora J."/>
            <person name="Crous P."/>
            <person name="Grigoriev I."/>
        </authorList>
    </citation>
    <scope>NUCLEOTIDE SEQUENCE</scope>
    <source>
        <strain evidence="4">CBS 175.79</strain>
    </source>
</reference>
<evidence type="ECO:0000259" key="3">
    <source>
        <dbReference type="Pfam" id="PF24883"/>
    </source>
</evidence>
<proteinExistence type="predicted"/>
<dbReference type="Proteomes" id="UP000799778">
    <property type="component" value="Unassembled WGS sequence"/>
</dbReference>
<dbReference type="EMBL" id="ML978082">
    <property type="protein sequence ID" value="KAF2008618.1"/>
    <property type="molecule type" value="Genomic_DNA"/>
</dbReference>
<dbReference type="Pfam" id="PF24883">
    <property type="entry name" value="NPHP3_N"/>
    <property type="match status" value="1"/>
</dbReference>
<dbReference type="PANTHER" id="PTHR10039">
    <property type="entry name" value="AMELOGENIN"/>
    <property type="match status" value="1"/>
</dbReference>
<dbReference type="Pfam" id="PF22939">
    <property type="entry name" value="WHD_GPIID"/>
    <property type="match status" value="1"/>
</dbReference>
<feature type="non-terminal residue" evidence="4">
    <location>
        <position position="756"/>
    </location>
</feature>
<dbReference type="OrthoDB" id="7464126at2759"/>
<feature type="domain" description="GPI inositol-deacylase winged helix" evidence="2">
    <location>
        <begin position="537"/>
        <end position="616"/>
    </location>
</feature>
<evidence type="ECO:0000313" key="4">
    <source>
        <dbReference type="EMBL" id="KAF2008618.1"/>
    </source>
</evidence>
<name>A0A6A5X6L9_9PLEO</name>
<dbReference type="GeneID" id="54281479"/>
<evidence type="ECO:0000313" key="5">
    <source>
        <dbReference type="Proteomes" id="UP000799778"/>
    </source>
</evidence>
<protein>
    <submittedName>
        <fullName evidence="4">Uncharacterized protein</fullName>
    </submittedName>
</protein>
<dbReference type="Gene3D" id="3.40.50.300">
    <property type="entry name" value="P-loop containing nucleotide triphosphate hydrolases"/>
    <property type="match status" value="1"/>
</dbReference>
<keyword evidence="1" id="KW-0677">Repeat</keyword>
<dbReference type="InterPro" id="IPR054471">
    <property type="entry name" value="GPIID_WHD"/>
</dbReference>
<evidence type="ECO:0000259" key="2">
    <source>
        <dbReference type="Pfam" id="PF22939"/>
    </source>
</evidence>
<dbReference type="RefSeq" id="XP_033376957.1">
    <property type="nucleotide sequence ID" value="XM_033524082.1"/>
</dbReference>
<dbReference type="PANTHER" id="PTHR10039:SF10">
    <property type="entry name" value="NACHT DOMAIN-CONTAINING PROTEIN"/>
    <property type="match status" value="1"/>
</dbReference>
<gene>
    <name evidence="4" type="ORF">BU24DRAFT_360102</name>
</gene>
<accession>A0A6A5X6L9</accession>
<keyword evidence="5" id="KW-1185">Reference proteome</keyword>
<dbReference type="InterPro" id="IPR027417">
    <property type="entry name" value="P-loop_NTPase"/>
</dbReference>
<organism evidence="4 5">
    <name type="scientific">Aaosphaeria arxii CBS 175.79</name>
    <dbReference type="NCBI Taxonomy" id="1450172"/>
    <lineage>
        <taxon>Eukaryota</taxon>
        <taxon>Fungi</taxon>
        <taxon>Dikarya</taxon>
        <taxon>Ascomycota</taxon>
        <taxon>Pezizomycotina</taxon>
        <taxon>Dothideomycetes</taxon>
        <taxon>Pleosporomycetidae</taxon>
        <taxon>Pleosporales</taxon>
        <taxon>Pleosporales incertae sedis</taxon>
        <taxon>Aaosphaeria</taxon>
    </lineage>
</organism>
<dbReference type="InterPro" id="IPR056884">
    <property type="entry name" value="NPHP3-like_N"/>
</dbReference>